<evidence type="ECO:0000256" key="1">
    <source>
        <dbReference type="SAM" id="MobiDB-lite"/>
    </source>
</evidence>
<keyword evidence="2" id="KW-0812">Transmembrane</keyword>
<evidence type="ECO:0000256" key="2">
    <source>
        <dbReference type="SAM" id="Phobius"/>
    </source>
</evidence>
<accession>C8PJL9</accession>
<evidence type="ECO:0000313" key="3">
    <source>
        <dbReference type="EMBL" id="EEV17124.1"/>
    </source>
</evidence>
<dbReference type="eggNOG" id="ENOG5031AGM">
    <property type="taxonomic scope" value="Bacteria"/>
</dbReference>
<feature type="compositionally biased region" description="Polar residues" evidence="1">
    <location>
        <begin position="20"/>
        <end position="44"/>
    </location>
</feature>
<protein>
    <submittedName>
        <fullName evidence="3">Uncharacterized protein</fullName>
    </submittedName>
</protein>
<name>C8PJL9_9BACT</name>
<dbReference type="STRING" id="824.CGRAC_0800"/>
<comment type="caution">
    <text evidence="3">The sequence shown here is derived from an EMBL/GenBank/DDBJ whole genome shotgun (WGS) entry which is preliminary data.</text>
</comment>
<feature type="transmembrane region" description="Helical" evidence="2">
    <location>
        <begin position="126"/>
        <end position="145"/>
    </location>
</feature>
<feature type="transmembrane region" description="Helical" evidence="2">
    <location>
        <begin position="185"/>
        <end position="203"/>
    </location>
</feature>
<dbReference type="Proteomes" id="UP000005709">
    <property type="component" value="Unassembled WGS sequence"/>
</dbReference>
<keyword evidence="4" id="KW-1185">Reference proteome</keyword>
<proteinExistence type="predicted"/>
<keyword evidence="2" id="KW-1133">Transmembrane helix</keyword>
<dbReference type="EMBL" id="ACYG01000027">
    <property type="protein sequence ID" value="EEV17124.1"/>
    <property type="molecule type" value="Genomic_DNA"/>
</dbReference>
<sequence length="283" mass="32860">MNEAKPKELKKILNERRQNVEQGSQENSDAQNFDVSKSDNSNLNIEGNLKFQNSNSDDAASNKNSKTGARDYDKDPIVIKNYSIMHLLFYIIIAIIIPSIFIKILYNKGLIDLYYGGRTYLLYNQNSTFILSVLFLCLFALYCYFAKENDIIINNSHITYFKNISSGLEIFKINNDSFIKKNYKLKINVLCFILCLISLLSGFGYQEIIFVISILVVRFLPIFLFSILQNKKFEFYNPGYLCIKTRTGKQIVPLVSKKDTKEVREYFLNKLDIDISDKVNYFM</sequence>
<dbReference type="RefSeq" id="WP_005872116.1">
    <property type="nucleotide sequence ID" value="NZ_ACYG01000027.1"/>
</dbReference>
<feature type="transmembrane region" description="Helical" evidence="2">
    <location>
        <begin position="209"/>
        <end position="228"/>
    </location>
</feature>
<feature type="transmembrane region" description="Helical" evidence="2">
    <location>
        <begin position="87"/>
        <end position="106"/>
    </location>
</feature>
<gene>
    <name evidence="3" type="ORF">CAMGR0001_1419</name>
</gene>
<evidence type="ECO:0000313" key="4">
    <source>
        <dbReference type="Proteomes" id="UP000005709"/>
    </source>
</evidence>
<feature type="region of interest" description="Disordered" evidence="1">
    <location>
        <begin position="1"/>
        <end position="44"/>
    </location>
</feature>
<organism evidence="3 4">
    <name type="scientific">Campylobacter gracilis RM3268</name>
    <dbReference type="NCBI Taxonomy" id="553220"/>
    <lineage>
        <taxon>Bacteria</taxon>
        <taxon>Pseudomonadati</taxon>
        <taxon>Campylobacterota</taxon>
        <taxon>Epsilonproteobacteria</taxon>
        <taxon>Campylobacterales</taxon>
        <taxon>Campylobacteraceae</taxon>
        <taxon>Campylobacter</taxon>
    </lineage>
</organism>
<keyword evidence="2" id="KW-0472">Membrane</keyword>
<feature type="compositionally biased region" description="Basic and acidic residues" evidence="1">
    <location>
        <begin position="1"/>
        <end position="19"/>
    </location>
</feature>
<dbReference type="AlphaFoldDB" id="C8PJL9"/>
<reference evidence="3 4" key="1">
    <citation type="submission" date="2009-07" db="EMBL/GenBank/DDBJ databases">
        <authorList>
            <person name="Madupu R."/>
            <person name="Sebastian Y."/>
            <person name="Durkin A.S."/>
            <person name="Torralba M."/>
            <person name="Methe B."/>
            <person name="Sutton G.G."/>
            <person name="Strausberg R.L."/>
            <person name="Nelson K.E."/>
        </authorList>
    </citation>
    <scope>NUCLEOTIDE SEQUENCE [LARGE SCALE GENOMIC DNA]</scope>
    <source>
        <strain evidence="3 4">RM3268</strain>
    </source>
</reference>